<dbReference type="EMBL" id="NOZR01000001">
    <property type="protein sequence ID" value="OYN82714.1"/>
    <property type="molecule type" value="Genomic_DNA"/>
</dbReference>
<evidence type="ECO:0000256" key="1">
    <source>
        <dbReference type="SAM" id="SignalP"/>
    </source>
</evidence>
<comment type="caution">
    <text evidence="2">The sequence shown here is derived from an EMBL/GenBank/DDBJ whole genome shotgun (WGS) entry which is preliminary data.</text>
</comment>
<dbReference type="AlphaFoldDB" id="A0A255DU15"/>
<organism evidence="2 3">
    <name type="scientific">Mycolicibacterium sphagni</name>
    <dbReference type="NCBI Taxonomy" id="1786"/>
    <lineage>
        <taxon>Bacteria</taxon>
        <taxon>Bacillati</taxon>
        <taxon>Actinomycetota</taxon>
        <taxon>Actinomycetes</taxon>
        <taxon>Mycobacteriales</taxon>
        <taxon>Mycobacteriaceae</taxon>
        <taxon>Mycolicibacterium</taxon>
    </lineage>
</organism>
<keyword evidence="3" id="KW-1185">Reference proteome</keyword>
<feature type="chain" id="PRO_5012355114" description="Keratin associated protein" evidence="1">
    <location>
        <begin position="29"/>
        <end position="87"/>
    </location>
</feature>
<dbReference type="Proteomes" id="UP000216063">
    <property type="component" value="Unassembled WGS sequence"/>
</dbReference>
<evidence type="ECO:0000313" key="2">
    <source>
        <dbReference type="EMBL" id="OYN82714.1"/>
    </source>
</evidence>
<name>A0A255DU15_9MYCO</name>
<reference evidence="2 3" key="1">
    <citation type="submission" date="2017-07" db="EMBL/GenBank/DDBJ databases">
        <title>The new phylogeny of genus Mycobacterium.</title>
        <authorList>
            <person name="Tortoli E."/>
            <person name="Trovato A."/>
            <person name="Cirillo D.M."/>
        </authorList>
    </citation>
    <scope>NUCLEOTIDE SEQUENCE [LARGE SCALE GENOMIC DNA]</scope>
    <source>
        <strain evidence="2 3">ATCC 33027</strain>
    </source>
</reference>
<accession>A0A255DU15</accession>
<sequence length="87" mass="8812">MKINLRLAAGTLAAGAAICIAGAPIAAADQDPHLVCTDISPGNSQCQTPGNAQLSATPPDVPYPTMYPFLFGTGVIINDAPGNHGMH</sequence>
<feature type="signal peptide" evidence="1">
    <location>
        <begin position="1"/>
        <end position="28"/>
    </location>
</feature>
<dbReference type="RefSeq" id="WP_094475399.1">
    <property type="nucleotide sequence ID" value="NZ_JACKSC010000178.1"/>
</dbReference>
<evidence type="ECO:0008006" key="4">
    <source>
        <dbReference type="Google" id="ProtNLM"/>
    </source>
</evidence>
<evidence type="ECO:0000313" key="3">
    <source>
        <dbReference type="Proteomes" id="UP000216063"/>
    </source>
</evidence>
<gene>
    <name evidence="2" type="ORF">CG716_00375</name>
</gene>
<dbReference type="OrthoDB" id="4752346at2"/>
<proteinExistence type="predicted"/>
<keyword evidence="1" id="KW-0732">Signal</keyword>
<protein>
    <recommendedName>
        <fullName evidence="4">Keratin associated protein</fullName>
    </recommendedName>
</protein>